<dbReference type="OrthoDB" id="9804574at2"/>
<keyword evidence="2" id="KW-0456">Lyase</keyword>
<dbReference type="STRING" id="39841.SAMN05660836_00364"/>
<dbReference type="InterPro" id="IPR052172">
    <property type="entry name" value="UxaA_altronate/galactarate_dh"/>
</dbReference>
<dbReference type="Proteomes" id="UP000199611">
    <property type="component" value="Unassembled WGS sequence"/>
</dbReference>
<feature type="domain" description="SAF" evidence="3">
    <location>
        <begin position="15"/>
        <end position="86"/>
    </location>
</feature>
<organism evidence="4 5">
    <name type="scientific">Thermodesulforhabdus norvegica</name>
    <dbReference type="NCBI Taxonomy" id="39841"/>
    <lineage>
        <taxon>Bacteria</taxon>
        <taxon>Pseudomonadati</taxon>
        <taxon>Thermodesulfobacteriota</taxon>
        <taxon>Syntrophobacteria</taxon>
        <taxon>Syntrophobacterales</taxon>
        <taxon>Thermodesulforhabdaceae</taxon>
        <taxon>Thermodesulforhabdus</taxon>
    </lineage>
</organism>
<evidence type="ECO:0000256" key="1">
    <source>
        <dbReference type="ARBA" id="ARBA00010986"/>
    </source>
</evidence>
<dbReference type="Pfam" id="PF08666">
    <property type="entry name" value="SAF"/>
    <property type="match status" value="1"/>
</dbReference>
<keyword evidence="5" id="KW-1185">Reference proteome</keyword>
<dbReference type="PANTHER" id="PTHR30536:SF5">
    <property type="entry name" value="ALTRONATE DEHYDRATASE"/>
    <property type="match status" value="1"/>
</dbReference>
<accession>A0A1I4R2K5</accession>
<dbReference type="SMART" id="SM00858">
    <property type="entry name" value="SAF"/>
    <property type="match status" value="1"/>
</dbReference>
<dbReference type="GO" id="GO:0019698">
    <property type="term" value="P:D-galacturonate catabolic process"/>
    <property type="evidence" value="ECO:0007669"/>
    <property type="project" value="TreeGrafter"/>
</dbReference>
<dbReference type="InterPro" id="IPR013974">
    <property type="entry name" value="SAF"/>
</dbReference>
<dbReference type="InterPro" id="IPR044144">
    <property type="entry name" value="SAF_UxaA/GarD"/>
</dbReference>
<keyword evidence="4" id="KW-0378">Hydrolase</keyword>
<dbReference type="PANTHER" id="PTHR30536">
    <property type="entry name" value="ALTRONATE/GALACTARATE DEHYDRATASE"/>
    <property type="match status" value="1"/>
</dbReference>
<dbReference type="GO" id="GO:0016829">
    <property type="term" value="F:lyase activity"/>
    <property type="evidence" value="ECO:0007669"/>
    <property type="project" value="UniProtKB-KW"/>
</dbReference>
<evidence type="ECO:0000313" key="5">
    <source>
        <dbReference type="Proteomes" id="UP000199611"/>
    </source>
</evidence>
<reference evidence="4 5" key="1">
    <citation type="submission" date="2016-10" db="EMBL/GenBank/DDBJ databases">
        <authorList>
            <person name="de Groot N.N."/>
        </authorList>
    </citation>
    <scope>NUCLEOTIDE SEQUENCE [LARGE SCALE GENOMIC DNA]</scope>
    <source>
        <strain evidence="4 5">DSM 9990</strain>
    </source>
</reference>
<dbReference type="Gene3D" id="2.30.130.110">
    <property type="match status" value="1"/>
</dbReference>
<gene>
    <name evidence="4" type="ORF">SAMN05660836_00364</name>
</gene>
<name>A0A1I4R2K5_9BACT</name>
<dbReference type="Pfam" id="PF04295">
    <property type="entry name" value="GD_AH_second"/>
    <property type="match status" value="1"/>
</dbReference>
<evidence type="ECO:0000256" key="2">
    <source>
        <dbReference type="ARBA" id="ARBA00023239"/>
    </source>
</evidence>
<dbReference type="InterPro" id="IPR007392">
    <property type="entry name" value="GD_AH_second"/>
</dbReference>
<dbReference type="InterPro" id="IPR048332">
    <property type="entry name" value="GD_AH_C"/>
</dbReference>
<dbReference type="GO" id="GO:0016787">
    <property type="term" value="F:hydrolase activity"/>
    <property type="evidence" value="ECO:0007669"/>
    <property type="project" value="UniProtKB-KW"/>
</dbReference>
<protein>
    <submittedName>
        <fullName evidence="4">Altronate hydrolase</fullName>
    </submittedName>
</protein>
<evidence type="ECO:0000313" key="4">
    <source>
        <dbReference type="EMBL" id="SFM46538.1"/>
    </source>
</evidence>
<comment type="similarity">
    <text evidence="1">Belongs to the UxaA family.</text>
</comment>
<dbReference type="RefSeq" id="WP_093393036.1">
    <property type="nucleotide sequence ID" value="NZ_FOUU01000001.1"/>
</dbReference>
<proteinExistence type="inferred from homology"/>
<sequence length="512" mass="54821">MDAVRTGAILIHRSDNVAVALKDIAEGSCLQVGGLRVVLRDHVPRGHKFAVSPIPAGSPVFKYGHYIGTATKDILPGEHVHDHNMVAGEVPGDRKVAAGRSFFPDTSEPDEPPVFKGFLRPDGSVGIRNYVAIMTTVSCANPVASRIADIFRPRLEKDFPGVDGVVAFGHTLGCGMAARSPGLANLRRSIAGYCNHPSFFAVVLLGLGCETNQLKALLDEYYLKDRSRLLTVNIQDVGGTERAVEIVRDWLERELKEASAVKRVDVPVSRLVVGLECGGSDAFSGITANPSLGVAVDMLVGYGGTAVLSETPEIYGAEHILMTRAVNDRVSLKLAEKIEWWKNYTGLHGCVLDNNPQPGNKAGGITTIYEKSLGAVSKGGTTSLRAVYDYAERITETGLVFMDTPGYDVTSITGMVAGGAHLICFTTGRGSVLGCKPAPVIKIASNSDTFLRMQKDMDLNAGAIIDEGLTLREMGECIFREILEVASGKKTKSESFGFGDDSFVPWHIGAVI</sequence>
<evidence type="ECO:0000259" key="3">
    <source>
        <dbReference type="SMART" id="SM00858"/>
    </source>
</evidence>
<dbReference type="CDD" id="cd11613">
    <property type="entry name" value="SAF_AH_GD"/>
    <property type="match status" value="1"/>
</dbReference>
<dbReference type="AlphaFoldDB" id="A0A1I4R2K5"/>
<dbReference type="EMBL" id="FOUU01000001">
    <property type="protein sequence ID" value="SFM46538.1"/>
    <property type="molecule type" value="Genomic_DNA"/>
</dbReference>
<dbReference type="Pfam" id="PF20629">
    <property type="entry name" value="GD_AH_C"/>
    <property type="match status" value="1"/>
</dbReference>